<dbReference type="InterPro" id="IPR032739">
    <property type="entry name" value="MRNIP"/>
</dbReference>
<dbReference type="GO" id="GO:0003682">
    <property type="term" value="F:chromatin binding"/>
    <property type="evidence" value="ECO:0007669"/>
    <property type="project" value="TreeGrafter"/>
</dbReference>
<dbReference type="PANTHER" id="PTHR15863">
    <property type="entry name" value="MRN COMPLEX-INTERACTING PROTEIN"/>
    <property type="match status" value="1"/>
</dbReference>
<feature type="compositionally biased region" description="Basic and acidic residues" evidence="1">
    <location>
        <begin position="294"/>
        <end position="304"/>
    </location>
</feature>
<name>A0AAW2PAB8_9LAMI</name>
<evidence type="ECO:0000259" key="2">
    <source>
        <dbReference type="Pfam" id="PF15749"/>
    </source>
</evidence>
<evidence type="ECO:0000256" key="1">
    <source>
        <dbReference type="SAM" id="MobiDB-lite"/>
    </source>
</evidence>
<gene>
    <name evidence="3" type="ORF">Scaly_1637000</name>
</gene>
<feature type="region of interest" description="Disordered" evidence="1">
    <location>
        <begin position="294"/>
        <end position="328"/>
    </location>
</feature>
<dbReference type="Pfam" id="PF15749">
    <property type="entry name" value="MRNIP"/>
    <property type="match status" value="1"/>
</dbReference>
<dbReference type="AlphaFoldDB" id="A0AAW2PAB8"/>
<feature type="domain" description="MRN complex-interacting protein N-terminal" evidence="2">
    <location>
        <begin position="148"/>
        <end position="235"/>
    </location>
</feature>
<proteinExistence type="predicted"/>
<protein>
    <recommendedName>
        <fullName evidence="2">MRN complex-interacting protein N-terminal domain-containing protein</fullName>
    </recommendedName>
</protein>
<comment type="caution">
    <text evidence="3">The sequence shown here is derived from an EMBL/GenBank/DDBJ whole genome shotgun (WGS) entry which is preliminary data.</text>
</comment>
<dbReference type="InterPro" id="IPR049472">
    <property type="entry name" value="MRNIP_N"/>
</dbReference>
<organism evidence="3">
    <name type="scientific">Sesamum calycinum</name>
    <dbReference type="NCBI Taxonomy" id="2727403"/>
    <lineage>
        <taxon>Eukaryota</taxon>
        <taxon>Viridiplantae</taxon>
        <taxon>Streptophyta</taxon>
        <taxon>Embryophyta</taxon>
        <taxon>Tracheophyta</taxon>
        <taxon>Spermatophyta</taxon>
        <taxon>Magnoliopsida</taxon>
        <taxon>eudicotyledons</taxon>
        <taxon>Gunneridae</taxon>
        <taxon>Pentapetalae</taxon>
        <taxon>asterids</taxon>
        <taxon>lamiids</taxon>
        <taxon>Lamiales</taxon>
        <taxon>Pedaliaceae</taxon>
        <taxon>Sesamum</taxon>
    </lineage>
</organism>
<reference evidence="3" key="2">
    <citation type="journal article" date="2024" name="Plant">
        <title>Genomic evolution and insights into agronomic trait innovations of Sesamum species.</title>
        <authorList>
            <person name="Miao H."/>
            <person name="Wang L."/>
            <person name="Qu L."/>
            <person name="Liu H."/>
            <person name="Sun Y."/>
            <person name="Le M."/>
            <person name="Wang Q."/>
            <person name="Wei S."/>
            <person name="Zheng Y."/>
            <person name="Lin W."/>
            <person name="Duan Y."/>
            <person name="Cao H."/>
            <person name="Xiong S."/>
            <person name="Wang X."/>
            <person name="Wei L."/>
            <person name="Li C."/>
            <person name="Ma Q."/>
            <person name="Ju M."/>
            <person name="Zhao R."/>
            <person name="Li G."/>
            <person name="Mu C."/>
            <person name="Tian Q."/>
            <person name="Mei H."/>
            <person name="Zhang T."/>
            <person name="Gao T."/>
            <person name="Zhang H."/>
        </authorList>
    </citation>
    <scope>NUCLEOTIDE SEQUENCE</scope>
    <source>
        <strain evidence="3">KEN8</strain>
    </source>
</reference>
<dbReference type="GO" id="GO:0005634">
    <property type="term" value="C:nucleus"/>
    <property type="evidence" value="ECO:0007669"/>
    <property type="project" value="TreeGrafter"/>
</dbReference>
<dbReference type="PANTHER" id="PTHR15863:SF2">
    <property type="entry name" value="MRN COMPLEX-INTERACTING PROTEIN"/>
    <property type="match status" value="1"/>
</dbReference>
<reference evidence="3" key="1">
    <citation type="submission" date="2020-06" db="EMBL/GenBank/DDBJ databases">
        <authorList>
            <person name="Li T."/>
            <person name="Hu X."/>
            <person name="Zhang T."/>
            <person name="Song X."/>
            <person name="Zhang H."/>
            <person name="Dai N."/>
            <person name="Sheng W."/>
            <person name="Hou X."/>
            <person name="Wei L."/>
        </authorList>
    </citation>
    <scope>NUCLEOTIDE SEQUENCE</scope>
    <source>
        <strain evidence="3">KEN8</strain>
        <tissue evidence="3">Leaf</tissue>
    </source>
</reference>
<accession>A0AAW2PAB8</accession>
<feature type="compositionally biased region" description="Polar residues" evidence="1">
    <location>
        <begin position="305"/>
        <end position="314"/>
    </location>
</feature>
<evidence type="ECO:0000313" key="3">
    <source>
        <dbReference type="EMBL" id="KAL0352483.1"/>
    </source>
</evidence>
<sequence length="455" mass="51670">MSYADGMPMTKKRIILVLLVSSVPERGREIYPIGCTTSPAKPYNKAYSKFIYFLAQANTSKTSTAGFLAKDLNREPPRSPWLGRGSCSANLGTAEGRIDSLHEELTKLFIEERIMGPAFESRVGARAATLAPNVGSGAGTLAAPVTRSVKQEKKSSKRWSCVVCNEKQSVRKVFAQGSMAKDVRHFVQNFNMSRQLSDQKQFLLEEIETIDSPTDDQKRTKKRSDWTEYVDDQEEHCTKYDEDKKLSEVEEIVVTEMPKALFKKPKLKGYSSSGDGEEKFFKPLFLNRNNAKRHQNDHSHDKQYTEIQQTSCGRTSRRRHQDIFPDDQAITLHTSEKALKWNRLRAQIQENNSNAVNMDMEEPCLQQPLKGAKRSISKWNGYISKDDNNYANGAPTAEKGPVSKWSSFITEEDDDLLETRGRGDSWDGVSERSNDLFESIMNDERVEDDIHPDFL</sequence>
<dbReference type="GO" id="GO:0007095">
    <property type="term" value="P:mitotic G2 DNA damage checkpoint signaling"/>
    <property type="evidence" value="ECO:0007669"/>
    <property type="project" value="TreeGrafter"/>
</dbReference>
<dbReference type="EMBL" id="JACGWM010000009">
    <property type="protein sequence ID" value="KAL0352483.1"/>
    <property type="molecule type" value="Genomic_DNA"/>
</dbReference>